<comment type="caution">
    <text evidence="3">The sequence shown here is derived from an EMBL/GenBank/DDBJ whole genome shotgun (WGS) entry which is preliminary data.</text>
</comment>
<dbReference type="SUPFAM" id="SSF100895">
    <property type="entry name" value="Kazal-type serine protease inhibitors"/>
    <property type="match status" value="2"/>
</dbReference>
<reference evidence="3" key="2">
    <citation type="submission" date="2021-03" db="EMBL/GenBank/DDBJ databases">
        <authorList>
            <person name="Artuso I."/>
            <person name="Turrini P."/>
            <person name="Pirolo M."/>
            <person name="Lugli G.A."/>
            <person name="Ventura M."/>
            <person name="Visca P."/>
        </authorList>
    </citation>
    <scope>NUCLEOTIDE SEQUENCE</scope>
    <source>
        <strain evidence="3">LMG 26462</strain>
    </source>
</reference>
<dbReference type="CDD" id="cd00104">
    <property type="entry name" value="KAZAL_FS"/>
    <property type="match status" value="1"/>
</dbReference>
<dbReference type="InterPro" id="IPR036058">
    <property type="entry name" value="Kazal_dom_sf"/>
</dbReference>
<feature type="chain" id="PRO_5040729502" evidence="1">
    <location>
        <begin position="30"/>
        <end position="152"/>
    </location>
</feature>
<sequence length="152" mass="15758">MVFSAKTFARKATVASLLSLMLASCVVVEDGPGPGPRPPRPDPGPQFCTREYDPVCARRGGDRQTFANSCMAEAAGYRIIRGGECRGGGDGGWNGGGGNGGGWNGGGGGNEQFCTREYRPVCGRRGGALRTFPNACEADSAGYRVVDDQSGC</sequence>
<feature type="signal peptide" evidence="1">
    <location>
        <begin position="1"/>
        <end position="29"/>
    </location>
</feature>
<organism evidence="3 4">
    <name type="scientific">Aminobacter anthyllidis</name>
    <dbReference type="NCBI Taxonomy" id="1035067"/>
    <lineage>
        <taxon>Bacteria</taxon>
        <taxon>Pseudomonadati</taxon>
        <taxon>Pseudomonadota</taxon>
        <taxon>Alphaproteobacteria</taxon>
        <taxon>Hyphomicrobiales</taxon>
        <taxon>Phyllobacteriaceae</taxon>
        <taxon>Aminobacter</taxon>
    </lineage>
</organism>
<dbReference type="Pfam" id="PF00050">
    <property type="entry name" value="Kazal_1"/>
    <property type="match status" value="1"/>
</dbReference>
<proteinExistence type="predicted"/>
<dbReference type="Proteomes" id="UP001138921">
    <property type="component" value="Unassembled WGS sequence"/>
</dbReference>
<dbReference type="InterPro" id="IPR053265">
    <property type="entry name" value="Serpin"/>
</dbReference>
<protein>
    <submittedName>
        <fullName evidence="3">Peptidase</fullName>
    </submittedName>
</protein>
<evidence type="ECO:0000313" key="4">
    <source>
        <dbReference type="Proteomes" id="UP001138921"/>
    </source>
</evidence>
<reference evidence="3" key="1">
    <citation type="journal article" date="2021" name="Microorganisms">
        <title>Phylogenomic Reconstruction and Metabolic Potential of the Genus Aminobacter.</title>
        <authorList>
            <person name="Artuso I."/>
            <person name="Turrini P."/>
            <person name="Pirolo M."/>
            <person name="Lugli G.A."/>
            <person name="Ventura M."/>
            <person name="Visca P."/>
        </authorList>
    </citation>
    <scope>NUCLEOTIDE SEQUENCE</scope>
    <source>
        <strain evidence="3">LMG 26462</strain>
    </source>
</reference>
<dbReference type="InterPro" id="IPR002350">
    <property type="entry name" value="Kazal_dom"/>
</dbReference>
<dbReference type="PANTHER" id="PTHR21131">
    <property type="entry name" value="SERINE-TYPE ENDOPEPTIDASE INHIBITOR"/>
    <property type="match status" value="1"/>
</dbReference>
<dbReference type="RefSeq" id="WP_214389746.1">
    <property type="nucleotide sequence ID" value="NZ_JAFLWW010000003.1"/>
</dbReference>
<evidence type="ECO:0000256" key="1">
    <source>
        <dbReference type="SAM" id="SignalP"/>
    </source>
</evidence>
<dbReference type="PANTHER" id="PTHR21131:SF0">
    <property type="entry name" value="GEO10195P1-RELATED"/>
    <property type="match status" value="1"/>
</dbReference>
<evidence type="ECO:0000313" key="3">
    <source>
        <dbReference type="EMBL" id="MBT1156526.1"/>
    </source>
</evidence>
<accession>A0A9X1D602</accession>
<dbReference type="AlphaFoldDB" id="A0A9X1D602"/>
<name>A0A9X1D602_9HYPH</name>
<keyword evidence="4" id="KW-1185">Reference proteome</keyword>
<dbReference type="Pfam" id="PF07648">
    <property type="entry name" value="Kazal_2"/>
    <property type="match status" value="1"/>
</dbReference>
<gene>
    <name evidence="3" type="ORF">J1C56_13075</name>
</gene>
<feature type="domain" description="Kazal-like" evidence="2">
    <location>
        <begin position="48"/>
        <end position="87"/>
    </location>
</feature>
<dbReference type="EMBL" id="JAFLWW010000003">
    <property type="protein sequence ID" value="MBT1156526.1"/>
    <property type="molecule type" value="Genomic_DNA"/>
</dbReference>
<keyword evidence="1" id="KW-0732">Signal</keyword>
<dbReference type="PROSITE" id="PS51257">
    <property type="entry name" value="PROKAR_LIPOPROTEIN"/>
    <property type="match status" value="1"/>
</dbReference>
<dbReference type="Gene3D" id="3.30.60.30">
    <property type="match status" value="2"/>
</dbReference>
<evidence type="ECO:0000259" key="2">
    <source>
        <dbReference type="PROSITE" id="PS51465"/>
    </source>
</evidence>
<dbReference type="PROSITE" id="PS51465">
    <property type="entry name" value="KAZAL_2"/>
    <property type="match status" value="1"/>
</dbReference>